<dbReference type="InterPro" id="IPR005656">
    <property type="entry name" value="MmgE_PrpD"/>
</dbReference>
<dbReference type="AlphaFoldDB" id="A0A932ZY28"/>
<sequence length="150" mass="15974">VIPITCEPIEHKRRPNTPYAALFSLPYCVAVSVLRGRAALEDFEEDRLGDPAVLALAAKVRCTGVASSRFPQYLHGAARVRLSGGRTAGREEPVNWGNPENPMRREDVEAKFRRNASRALSAAKGEAIVAAVAGLEAAPGASALVAALKE</sequence>
<name>A0A932ZY28_UNCTE</name>
<dbReference type="GO" id="GO:0016829">
    <property type="term" value="F:lyase activity"/>
    <property type="evidence" value="ECO:0007669"/>
    <property type="project" value="InterPro"/>
</dbReference>
<dbReference type="Pfam" id="PF19305">
    <property type="entry name" value="MmgE_PrpD_C"/>
    <property type="match status" value="1"/>
</dbReference>
<comment type="caution">
    <text evidence="3">The sequence shown here is derived from an EMBL/GenBank/DDBJ whole genome shotgun (WGS) entry which is preliminary data.</text>
</comment>
<feature type="domain" description="MmgE/PrpD C-terminal" evidence="2">
    <location>
        <begin position="6"/>
        <end position="133"/>
    </location>
</feature>
<dbReference type="InterPro" id="IPR036148">
    <property type="entry name" value="MmgE/PrpD_sf"/>
</dbReference>
<evidence type="ECO:0000259" key="2">
    <source>
        <dbReference type="Pfam" id="PF19305"/>
    </source>
</evidence>
<accession>A0A932ZY28</accession>
<proteinExistence type="predicted"/>
<dbReference type="Gene3D" id="3.30.1330.120">
    <property type="entry name" value="2-methylcitrate dehydratase PrpD"/>
    <property type="match status" value="1"/>
</dbReference>
<feature type="non-terminal residue" evidence="3">
    <location>
        <position position="1"/>
    </location>
</feature>
<dbReference type="PANTHER" id="PTHR16943:SF8">
    <property type="entry name" value="2-METHYLCITRATE DEHYDRATASE"/>
    <property type="match status" value="1"/>
</dbReference>
<protein>
    <submittedName>
        <fullName evidence="3">MmgE/PrpD family protein</fullName>
    </submittedName>
</protein>
<dbReference type="InterPro" id="IPR042188">
    <property type="entry name" value="MmgE/PrpD_sf_2"/>
</dbReference>
<feature type="region of interest" description="Disordered" evidence="1">
    <location>
        <begin position="84"/>
        <end position="105"/>
    </location>
</feature>
<dbReference type="Proteomes" id="UP000752292">
    <property type="component" value="Unassembled WGS sequence"/>
</dbReference>
<dbReference type="PANTHER" id="PTHR16943">
    <property type="entry name" value="2-METHYLCITRATE DEHYDRATASE-RELATED"/>
    <property type="match status" value="1"/>
</dbReference>
<evidence type="ECO:0000313" key="3">
    <source>
        <dbReference type="EMBL" id="MBI4252302.1"/>
    </source>
</evidence>
<organism evidence="3 4">
    <name type="scientific">Tectimicrobiota bacterium</name>
    <dbReference type="NCBI Taxonomy" id="2528274"/>
    <lineage>
        <taxon>Bacteria</taxon>
        <taxon>Pseudomonadati</taxon>
        <taxon>Nitrospinota/Tectimicrobiota group</taxon>
        <taxon>Candidatus Tectimicrobiota</taxon>
    </lineage>
</organism>
<reference evidence="3" key="1">
    <citation type="submission" date="2020-07" db="EMBL/GenBank/DDBJ databases">
        <title>Huge and variable diversity of episymbiotic CPR bacteria and DPANN archaea in groundwater ecosystems.</title>
        <authorList>
            <person name="He C.Y."/>
            <person name="Keren R."/>
            <person name="Whittaker M."/>
            <person name="Farag I.F."/>
            <person name="Doudna J."/>
            <person name="Cate J.H.D."/>
            <person name="Banfield J.F."/>
        </authorList>
    </citation>
    <scope>NUCLEOTIDE SEQUENCE</scope>
    <source>
        <strain evidence="3">NC_groundwater_1370_Ag_S-0.2um_69_93</strain>
    </source>
</reference>
<dbReference type="SUPFAM" id="SSF103378">
    <property type="entry name" value="2-methylcitrate dehydratase PrpD"/>
    <property type="match status" value="1"/>
</dbReference>
<evidence type="ECO:0000313" key="4">
    <source>
        <dbReference type="Proteomes" id="UP000752292"/>
    </source>
</evidence>
<dbReference type="EMBL" id="JACQRX010000330">
    <property type="protein sequence ID" value="MBI4252302.1"/>
    <property type="molecule type" value="Genomic_DNA"/>
</dbReference>
<dbReference type="InterPro" id="IPR045337">
    <property type="entry name" value="MmgE_PrpD_C"/>
</dbReference>
<gene>
    <name evidence="3" type="ORF">HY618_07565</name>
</gene>
<evidence type="ECO:0000256" key="1">
    <source>
        <dbReference type="SAM" id="MobiDB-lite"/>
    </source>
</evidence>